<evidence type="ECO:0000256" key="1">
    <source>
        <dbReference type="RuleBase" id="RU368012"/>
    </source>
</evidence>
<dbReference type="AlphaFoldDB" id="A0AAU9K0P7"/>
<proteinExistence type="predicted"/>
<keyword evidence="1" id="KW-0507">mRNA processing</keyword>
<dbReference type="EMBL" id="CAJZBQ010000053">
    <property type="protein sequence ID" value="CAG9331820.1"/>
    <property type="molecule type" value="Genomic_DNA"/>
</dbReference>
<keyword evidence="1" id="KW-0949">S-adenosyl-L-methionine</keyword>
<reference evidence="3" key="1">
    <citation type="submission" date="2021-09" db="EMBL/GenBank/DDBJ databases">
        <authorList>
            <consortium name="AG Swart"/>
            <person name="Singh M."/>
            <person name="Singh A."/>
            <person name="Seah K."/>
            <person name="Emmerich C."/>
        </authorList>
    </citation>
    <scope>NUCLEOTIDE SEQUENCE</scope>
    <source>
        <strain evidence="3">ATCC30299</strain>
    </source>
</reference>
<dbReference type="Gene3D" id="3.40.50.12760">
    <property type="match status" value="1"/>
</dbReference>
<dbReference type="GO" id="GO:0003676">
    <property type="term" value="F:nucleic acid binding"/>
    <property type="evidence" value="ECO:0007669"/>
    <property type="project" value="UniProtKB-UniRule"/>
</dbReference>
<evidence type="ECO:0000256" key="2">
    <source>
        <dbReference type="SAM" id="MobiDB-lite"/>
    </source>
</evidence>
<dbReference type="PANTHER" id="PTHR16121:SF0">
    <property type="entry name" value="CAP-SPECIFIC MRNA (NUCLEOSIDE-2'-O-)-METHYLTRANSFERASE 1"/>
    <property type="match status" value="1"/>
</dbReference>
<dbReference type="GO" id="GO:0016556">
    <property type="term" value="P:mRNA modification"/>
    <property type="evidence" value="ECO:0007669"/>
    <property type="project" value="UniProtKB-UniRule"/>
</dbReference>
<evidence type="ECO:0000313" key="3">
    <source>
        <dbReference type="EMBL" id="CAG9331820.1"/>
    </source>
</evidence>
<keyword evidence="1" id="KW-0489">Methyltransferase</keyword>
<keyword evidence="1" id="KW-0808">Transferase</keyword>
<organism evidence="3 4">
    <name type="scientific">Blepharisma stoltei</name>
    <dbReference type="NCBI Taxonomy" id="1481888"/>
    <lineage>
        <taxon>Eukaryota</taxon>
        <taxon>Sar</taxon>
        <taxon>Alveolata</taxon>
        <taxon>Ciliophora</taxon>
        <taxon>Postciliodesmatophora</taxon>
        <taxon>Heterotrichea</taxon>
        <taxon>Heterotrichida</taxon>
        <taxon>Blepharismidae</taxon>
        <taxon>Blepharisma</taxon>
    </lineage>
</organism>
<dbReference type="GO" id="GO:0004483">
    <property type="term" value="F:methyltransferase cap1 activity"/>
    <property type="evidence" value="ECO:0007669"/>
    <property type="project" value="UniProtKB-UniRule"/>
</dbReference>
<comment type="caution">
    <text evidence="3">The sequence shown here is derived from an EMBL/GenBank/DDBJ whole genome shotgun (WGS) entry which is preliminary data.</text>
</comment>
<protein>
    <recommendedName>
        <fullName evidence="1">Cap-specific mRNA (nucleoside-2'-O-)-methyltransferase 1</fullName>
        <ecNumber evidence="1">2.1.1.57</ecNumber>
    </recommendedName>
    <alternativeName>
        <fullName evidence="1">Cap1 2'O-ribose methyltransferase 1</fullName>
    </alternativeName>
</protein>
<sequence>MEPDLFDTEDFECTPVASDIPCPDLKEEGGAKPRAVKYTFPSSQQATLFTVTSESLQLLYNFSSAEVSIDAPQSAKFMDFFSAKHLRETISTRNVQLAQFEESDVKKAKLNANPYSLVKGDVKFRNYGAVWMSNISSLYPDLIQQNYLIPTYYFVTLGDPGGYAEYIRHNFQQSCFGEIKGYALFPKASFLIEDVDSKSFRSNEIDAKNILEFSDELLSQMGEPSAMLIVSNIKCKVRDLELNEKYMKSYIAYNILATLKLMARGGNLVIQTSSIFHRGSIELVLYLATLFEKISVIKPFSTVPHGNTRTIVALGYKGNGDLPKIQELCITLETLLKQGKDLENIADFDSVMKNAEFQTYIKKENDNIARYQILSLTRILDFLNPTESKKPLEINKKDIADRCLISWGLKEIQKEEEEENEFVDVQVPAKRPHQPAQRIVEHKEIDFDQIKRMVHIKEKKTNNEKLQSFARKKPEEIAPERSLNLSEHFNTDLKREFNDPMELLRRGKKTKKK</sequence>
<dbReference type="InterPro" id="IPR050851">
    <property type="entry name" value="mRNA_Cap_2O-Ribose_MeTrfase"/>
</dbReference>
<dbReference type="Proteomes" id="UP001162131">
    <property type="component" value="Unassembled WGS sequence"/>
</dbReference>
<dbReference type="GO" id="GO:0005634">
    <property type="term" value="C:nucleus"/>
    <property type="evidence" value="ECO:0007669"/>
    <property type="project" value="UniProtKB-SubCell"/>
</dbReference>
<dbReference type="GO" id="GO:0006370">
    <property type="term" value="P:7-methylguanosine mRNA capping"/>
    <property type="evidence" value="ECO:0007669"/>
    <property type="project" value="UniProtKB-UniRule"/>
</dbReference>
<gene>
    <name evidence="3" type="ORF">BSTOLATCC_MIC53879</name>
</gene>
<dbReference type="GO" id="GO:0032259">
    <property type="term" value="P:methylation"/>
    <property type="evidence" value="ECO:0007669"/>
    <property type="project" value="UniProtKB-KW"/>
</dbReference>
<keyword evidence="1" id="KW-0539">Nucleus</keyword>
<dbReference type="EC" id="2.1.1.57" evidence="1"/>
<comment type="function">
    <text evidence="1">S-adenosyl-L-methionine-dependent methyltransferase that mediates RNA cap1 2'-O-ribose methylation to the 5'-cap structure of RNAs. Methylates the ribose of the first nucleotide of a m(7)GpppG-capped mRNA to produce m(7)GpppNmp (cap1).</text>
</comment>
<comment type="subcellular location">
    <subcellularLocation>
        <location evidence="1">Nucleus</location>
    </subcellularLocation>
</comment>
<comment type="catalytic activity">
    <reaction evidence="1">
        <text>a 5'-end (N(7)-methyl 5'-triphosphoguanosine)-ribonucleoside in mRNA + S-adenosyl-L-methionine = a 5'-end (N(7)-methyl 5'-triphosphoguanosine)-(2'-O-methyl-ribonucleoside) in mRNA + S-adenosyl-L-homocysteine + H(+)</text>
        <dbReference type="Rhea" id="RHEA:67020"/>
        <dbReference type="Rhea" id="RHEA-COMP:17167"/>
        <dbReference type="Rhea" id="RHEA-COMP:17168"/>
        <dbReference type="ChEBI" id="CHEBI:15378"/>
        <dbReference type="ChEBI" id="CHEBI:57856"/>
        <dbReference type="ChEBI" id="CHEBI:59789"/>
        <dbReference type="ChEBI" id="CHEBI:156461"/>
        <dbReference type="ChEBI" id="CHEBI:167609"/>
        <dbReference type="EC" id="2.1.1.57"/>
    </reaction>
</comment>
<accession>A0AAU9K0P7</accession>
<keyword evidence="4" id="KW-1185">Reference proteome</keyword>
<name>A0AAU9K0P7_9CILI</name>
<keyword evidence="1" id="KW-0506">mRNA capping</keyword>
<evidence type="ECO:0000313" key="4">
    <source>
        <dbReference type="Proteomes" id="UP001162131"/>
    </source>
</evidence>
<feature type="region of interest" description="Disordered" evidence="2">
    <location>
        <begin position="461"/>
        <end position="484"/>
    </location>
</feature>
<dbReference type="GO" id="GO:0005737">
    <property type="term" value="C:cytoplasm"/>
    <property type="evidence" value="ECO:0007669"/>
    <property type="project" value="TreeGrafter"/>
</dbReference>
<dbReference type="PANTHER" id="PTHR16121">
    <property type="entry name" value="CAP-SPECIFIC MRNA (NUCLEOSIDE-2'-O-)-METHYLTRANSFERASE 1-RELATED"/>
    <property type="match status" value="1"/>
</dbReference>